<dbReference type="CDD" id="cd16343">
    <property type="entry name" value="LMWPTP"/>
    <property type="match status" value="1"/>
</dbReference>
<dbReference type="KEGG" id="mbet:N8K70_08555"/>
<feature type="active site" evidence="5">
    <location>
        <position position="15"/>
    </location>
</feature>
<evidence type="ECO:0000256" key="3">
    <source>
        <dbReference type="ARBA" id="ARBA00022801"/>
    </source>
</evidence>
<accession>A0AA97FFI9</accession>
<feature type="domain" description="Phosphotyrosine protein phosphatase I" evidence="6">
    <location>
        <begin position="3"/>
        <end position="147"/>
    </location>
</feature>
<evidence type="ECO:0000313" key="8">
    <source>
        <dbReference type="Proteomes" id="UP001305498"/>
    </source>
</evidence>
<dbReference type="EC" id="3.1.3.48" evidence="2"/>
<reference evidence="7 8" key="1">
    <citation type="submission" date="2023-02" db="EMBL/GenBank/DDBJ databases">
        <title>Microbacterium betulae sp. nov., isolated from birch wood.</title>
        <authorList>
            <person name="Pasciak M."/>
            <person name="Pawlik K.J."/>
            <person name="Martynowski D."/>
            <person name="Laczmanski L."/>
            <person name="Ciekot J."/>
            <person name="Szponar B."/>
            <person name="Wojcik-Fatla A."/>
            <person name="Mackiewicz B."/>
            <person name="Farian E."/>
            <person name="Cholewa G."/>
            <person name="Cholewa A."/>
            <person name="Dutkiewicz J."/>
        </authorList>
    </citation>
    <scope>NUCLEOTIDE SEQUENCE [LARGE SCALE GENOMIC DNA]</scope>
    <source>
        <strain evidence="7 8">AB</strain>
    </source>
</reference>
<evidence type="ECO:0000256" key="5">
    <source>
        <dbReference type="PIRSR" id="PIRSR617867-1"/>
    </source>
</evidence>
<gene>
    <name evidence="7" type="ORF">N8K70_08555</name>
</gene>
<dbReference type="SUPFAM" id="SSF52788">
    <property type="entry name" value="Phosphotyrosine protein phosphatases I"/>
    <property type="match status" value="1"/>
</dbReference>
<protein>
    <recommendedName>
        <fullName evidence="2">protein-tyrosine-phosphatase</fullName>
        <ecNumber evidence="2">3.1.3.48</ecNumber>
    </recommendedName>
</protein>
<dbReference type="InterPro" id="IPR017867">
    <property type="entry name" value="Tyr_phospatase_low_mol_wt"/>
</dbReference>
<feature type="active site" description="Nucleophile" evidence="5">
    <location>
        <position position="9"/>
    </location>
</feature>
<dbReference type="AlphaFoldDB" id="A0AA97FFI9"/>
<evidence type="ECO:0000256" key="2">
    <source>
        <dbReference type="ARBA" id="ARBA00013064"/>
    </source>
</evidence>
<dbReference type="InterPro" id="IPR036196">
    <property type="entry name" value="Ptyr_pPase_sf"/>
</dbReference>
<keyword evidence="3" id="KW-0378">Hydrolase</keyword>
<dbReference type="PANTHER" id="PTHR11717:SF7">
    <property type="entry name" value="LOW MOLECULAR WEIGHT PHOSPHOTYROSINE PROTEIN PHOSPHATASE"/>
    <property type="match status" value="1"/>
</dbReference>
<dbReference type="Gene3D" id="3.40.50.2300">
    <property type="match status" value="1"/>
</dbReference>
<evidence type="ECO:0000259" key="6">
    <source>
        <dbReference type="SMART" id="SM00226"/>
    </source>
</evidence>
<organism evidence="7 8">
    <name type="scientific">Microbacterium betulae</name>
    <dbReference type="NCBI Taxonomy" id="2981139"/>
    <lineage>
        <taxon>Bacteria</taxon>
        <taxon>Bacillati</taxon>
        <taxon>Actinomycetota</taxon>
        <taxon>Actinomycetes</taxon>
        <taxon>Micrococcales</taxon>
        <taxon>Microbacteriaceae</taxon>
        <taxon>Microbacterium</taxon>
    </lineage>
</organism>
<evidence type="ECO:0000256" key="4">
    <source>
        <dbReference type="ARBA" id="ARBA00022912"/>
    </source>
</evidence>
<evidence type="ECO:0000313" key="7">
    <source>
        <dbReference type="EMBL" id="WOF21454.1"/>
    </source>
</evidence>
<keyword evidence="4" id="KW-0904">Protein phosphatase</keyword>
<dbReference type="Pfam" id="PF01451">
    <property type="entry name" value="LMWPc"/>
    <property type="match status" value="1"/>
</dbReference>
<dbReference type="EMBL" id="CP118157">
    <property type="protein sequence ID" value="WOF21454.1"/>
    <property type="molecule type" value="Genomic_DNA"/>
</dbReference>
<dbReference type="GO" id="GO:0004725">
    <property type="term" value="F:protein tyrosine phosphatase activity"/>
    <property type="evidence" value="ECO:0007669"/>
    <property type="project" value="UniProtKB-EC"/>
</dbReference>
<dbReference type="PRINTS" id="PR00719">
    <property type="entry name" value="LMWPTPASE"/>
</dbReference>
<dbReference type="InterPro" id="IPR023485">
    <property type="entry name" value="Ptyr_pPase"/>
</dbReference>
<dbReference type="SMART" id="SM00226">
    <property type="entry name" value="LMWPc"/>
    <property type="match status" value="1"/>
</dbReference>
<name>A0AA97FFI9_9MICO</name>
<dbReference type="Proteomes" id="UP001305498">
    <property type="component" value="Chromosome"/>
</dbReference>
<comment type="similarity">
    <text evidence="1">Belongs to the low molecular weight phosphotyrosine protein phosphatase family.</text>
</comment>
<feature type="active site" description="Proton donor" evidence="5">
    <location>
        <position position="121"/>
    </location>
</feature>
<dbReference type="PANTHER" id="PTHR11717">
    <property type="entry name" value="LOW MOLECULAR WEIGHT PROTEIN TYROSINE PHOSPHATASE"/>
    <property type="match status" value="1"/>
</dbReference>
<evidence type="ECO:0000256" key="1">
    <source>
        <dbReference type="ARBA" id="ARBA00011063"/>
    </source>
</evidence>
<proteinExistence type="inferred from homology"/>
<sequence length="153" mass="16437">MIRRIVVVCTGNICRSPMGEVVLRDRLEAAGLGVDVRSAGVSAEEAGNPIDARAASVLAEHGYAVPRHQARAVSRDDLSADLLLAMTDHHRRALLRQGADPARTRLWTEFVPDAGERDVADPWYGGRADFEETLDLIEAGAPAVVEAVRASAD</sequence>
<dbReference type="RefSeq" id="WP_317137930.1">
    <property type="nucleotide sequence ID" value="NZ_CP118157.1"/>
</dbReference>
<keyword evidence="8" id="KW-1185">Reference proteome</keyword>
<dbReference type="InterPro" id="IPR050438">
    <property type="entry name" value="LMW_PTPase"/>
</dbReference>